<dbReference type="GO" id="GO:0003677">
    <property type="term" value="F:DNA binding"/>
    <property type="evidence" value="ECO:0007669"/>
    <property type="project" value="UniProtKB-KW"/>
</dbReference>
<feature type="domain" description="Xylanolytic transcriptional activator regulatory" evidence="9">
    <location>
        <begin position="318"/>
        <end position="399"/>
    </location>
</feature>
<evidence type="ECO:0000313" key="10">
    <source>
        <dbReference type="EMBL" id="KAJ5740345.1"/>
    </source>
</evidence>
<organism evidence="10 11">
    <name type="scientific">Penicillium malachiteum</name>
    <dbReference type="NCBI Taxonomy" id="1324776"/>
    <lineage>
        <taxon>Eukaryota</taxon>
        <taxon>Fungi</taxon>
        <taxon>Dikarya</taxon>
        <taxon>Ascomycota</taxon>
        <taxon>Pezizomycotina</taxon>
        <taxon>Eurotiomycetes</taxon>
        <taxon>Eurotiomycetidae</taxon>
        <taxon>Eurotiales</taxon>
        <taxon>Aspergillaceae</taxon>
        <taxon>Penicillium</taxon>
    </lineage>
</organism>
<keyword evidence="11" id="KW-1185">Reference proteome</keyword>
<evidence type="ECO:0000256" key="8">
    <source>
        <dbReference type="SAM" id="MobiDB-lite"/>
    </source>
</evidence>
<evidence type="ECO:0000256" key="6">
    <source>
        <dbReference type="ARBA" id="ARBA00023242"/>
    </source>
</evidence>
<dbReference type="GO" id="GO:0006351">
    <property type="term" value="P:DNA-templated transcription"/>
    <property type="evidence" value="ECO:0007669"/>
    <property type="project" value="InterPro"/>
</dbReference>
<dbReference type="Pfam" id="PF04082">
    <property type="entry name" value="Fungal_trans"/>
    <property type="match status" value="1"/>
</dbReference>
<keyword evidence="7" id="KW-0175">Coiled coil</keyword>
<sequence length="425" mass="48017">MYPRDARRSAVRTRRVDVKDLERQIEELKKQIQETPNRSVADVTLGEDTPNVQYASDLCHRNLLSPQDDQSPSPAQPQFESTPRISGGHSRLAGNERTPASDSRIETPMVTGRTELPEQAENEHEQSPDLITAARNIQVYGATSLLHDQFSITPLANQLVQPGGQNEVATEIIKARLISNAALRRQEELNLIYTPSIGTNMDFDGVSMDLALHLLNLHRNRSHLSYLISYRPAVMDSLFNNGPYINKLLLNAIYLQSSLYNDRSLLPGLQHPQNNGLVFYERFKLLLPQYLDAPVLPTVVALLTCGACLVPYGKQSAGWALCGMAYQMIIDLGCHLELPSYEGERTSTLTMLEQEMKKRIYWGAFVSDKFQSLFLGRPPMMHEDIGNISCNYLDSFEEMEEWRPYYDPLSQPIEESVPAYFRGTP</sequence>
<accession>A0AAD6HW25</accession>
<keyword evidence="5" id="KW-0804">Transcription</keyword>
<dbReference type="PANTHER" id="PTHR31313">
    <property type="entry name" value="TY1 ENHANCER ACTIVATOR"/>
    <property type="match status" value="1"/>
</dbReference>
<evidence type="ECO:0000256" key="3">
    <source>
        <dbReference type="ARBA" id="ARBA00023015"/>
    </source>
</evidence>
<protein>
    <recommendedName>
        <fullName evidence="9">Xylanolytic transcriptional activator regulatory domain-containing protein</fullName>
    </recommendedName>
</protein>
<evidence type="ECO:0000313" key="11">
    <source>
        <dbReference type="Proteomes" id="UP001215712"/>
    </source>
</evidence>
<dbReference type="InterPro" id="IPR051615">
    <property type="entry name" value="Transcr_Regulatory_Elem"/>
</dbReference>
<keyword evidence="6" id="KW-0539">Nucleus</keyword>
<name>A0AAD6HW25_9EURO</name>
<reference evidence="10" key="2">
    <citation type="submission" date="2023-01" db="EMBL/GenBank/DDBJ databases">
        <authorList>
            <person name="Petersen C."/>
        </authorList>
    </citation>
    <scope>NUCLEOTIDE SEQUENCE</scope>
    <source>
        <strain evidence="10">IBT 17514</strain>
    </source>
</reference>
<evidence type="ECO:0000256" key="2">
    <source>
        <dbReference type="ARBA" id="ARBA00022833"/>
    </source>
</evidence>
<dbReference type="Proteomes" id="UP001215712">
    <property type="component" value="Unassembled WGS sequence"/>
</dbReference>
<feature type="coiled-coil region" evidence="7">
    <location>
        <begin position="11"/>
        <end position="38"/>
    </location>
</feature>
<evidence type="ECO:0000256" key="1">
    <source>
        <dbReference type="ARBA" id="ARBA00022723"/>
    </source>
</evidence>
<evidence type="ECO:0000256" key="5">
    <source>
        <dbReference type="ARBA" id="ARBA00023163"/>
    </source>
</evidence>
<evidence type="ECO:0000256" key="4">
    <source>
        <dbReference type="ARBA" id="ARBA00023125"/>
    </source>
</evidence>
<dbReference type="InterPro" id="IPR007219">
    <property type="entry name" value="XnlR_reg_dom"/>
</dbReference>
<dbReference type="PANTHER" id="PTHR31313:SF86">
    <property type="entry name" value="ZN(2)-C6 FUNGAL-TYPE DOMAIN-CONTAINING PROTEIN"/>
    <property type="match status" value="1"/>
</dbReference>
<reference evidence="10" key="1">
    <citation type="journal article" date="2023" name="IMA Fungus">
        <title>Comparative genomic study of the Penicillium genus elucidates a diverse pangenome and 15 lateral gene transfer events.</title>
        <authorList>
            <person name="Petersen C."/>
            <person name="Sorensen T."/>
            <person name="Nielsen M.R."/>
            <person name="Sondergaard T.E."/>
            <person name="Sorensen J.L."/>
            <person name="Fitzpatrick D.A."/>
            <person name="Frisvad J.C."/>
            <person name="Nielsen K.L."/>
        </authorList>
    </citation>
    <scope>NUCLEOTIDE SEQUENCE</scope>
    <source>
        <strain evidence="10">IBT 17514</strain>
    </source>
</reference>
<dbReference type="AlphaFoldDB" id="A0AAD6HW25"/>
<comment type="caution">
    <text evidence="10">The sequence shown here is derived from an EMBL/GenBank/DDBJ whole genome shotgun (WGS) entry which is preliminary data.</text>
</comment>
<feature type="region of interest" description="Disordered" evidence="8">
    <location>
        <begin position="63"/>
        <end position="108"/>
    </location>
</feature>
<keyword evidence="2" id="KW-0862">Zinc</keyword>
<keyword evidence="3" id="KW-0805">Transcription regulation</keyword>
<keyword evidence="1" id="KW-0479">Metal-binding</keyword>
<feature type="compositionally biased region" description="Low complexity" evidence="8">
    <location>
        <begin position="65"/>
        <end position="78"/>
    </location>
</feature>
<evidence type="ECO:0000256" key="7">
    <source>
        <dbReference type="SAM" id="Coils"/>
    </source>
</evidence>
<proteinExistence type="predicted"/>
<dbReference type="SMART" id="SM00906">
    <property type="entry name" value="Fungal_trans"/>
    <property type="match status" value="1"/>
</dbReference>
<dbReference type="GO" id="GO:0008270">
    <property type="term" value="F:zinc ion binding"/>
    <property type="evidence" value="ECO:0007669"/>
    <property type="project" value="InterPro"/>
</dbReference>
<dbReference type="CDD" id="cd12148">
    <property type="entry name" value="fungal_TF_MHR"/>
    <property type="match status" value="1"/>
</dbReference>
<evidence type="ECO:0000259" key="9">
    <source>
        <dbReference type="SMART" id="SM00906"/>
    </source>
</evidence>
<gene>
    <name evidence="10" type="ORF">N7493_000217</name>
</gene>
<keyword evidence="4" id="KW-0238">DNA-binding</keyword>
<dbReference type="EMBL" id="JAQJAN010000001">
    <property type="protein sequence ID" value="KAJ5740345.1"/>
    <property type="molecule type" value="Genomic_DNA"/>
</dbReference>